<dbReference type="STRING" id="1235591.CAK95_08330"/>
<dbReference type="Gene3D" id="1.10.3680.10">
    <property type="entry name" value="TerB-like"/>
    <property type="match status" value="1"/>
</dbReference>
<dbReference type="Proteomes" id="UP000194137">
    <property type="component" value="Chromosome"/>
</dbReference>
<dbReference type="SUPFAM" id="SSF158682">
    <property type="entry name" value="TerB-like"/>
    <property type="match status" value="1"/>
</dbReference>
<dbReference type="InterPro" id="IPR007791">
    <property type="entry name" value="DjlA_N"/>
</dbReference>
<gene>
    <name evidence="1" type="ORF">CAK95_08330</name>
</gene>
<protein>
    <submittedName>
        <fullName evidence="1">Uncharacterized protein</fullName>
    </submittedName>
</protein>
<dbReference type="InterPro" id="IPR029024">
    <property type="entry name" value="TerB-like"/>
</dbReference>
<dbReference type="AlphaFoldDB" id="A0A1W6ZPP5"/>
<dbReference type="CDD" id="cd07313">
    <property type="entry name" value="terB_like_2"/>
    <property type="match status" value="1"/>
</dbReference>
<accession>A0A1W6ZPP5</accession>
<dbReference type="KEGG" id="psin:CAK95_08330"/>
<keyword evidence="2" id="KW-1185">Reference proteome</keyword>
<evidence type="ECO:0000313" key="1">
    <source>
        <dbReference type="EMBL" id="ARP99090.1"/>
    </source>
</evidence>
<dbReference type="RefSeq" id="WP_086087499.1">
    <property type="nucleotide sequence ID" value="NZ_CP021112.1"/>
</dbReference>
<sequence>MLQILKDFLNEVGIGDKPAGRFDDNDYRLAAAALLIHVMTIDGKETSAELSKLHDLLKRQFDLDDAATEELIEAGSAADREAVDLYGFTSQLNRSLDEDARRRVVKMMWEMVYADGNMNEFEDNVVWRASDLLGISQRDRVELRRDVAAVSKTRDDA</sequence>
<proteinExistence type="predicted"/>
<reference evidence="1 2" key="1">
    <citation type="submission" date="2017-05" db="EMBL/GenBank/DDBJ databases">
        <title>Full genome sequence of Pseudorhodoplanes sinuspersici.</title>
        <authorList>
            <person name="Dastgheib S.M.M."/>
            <person name="Shavandi M."/>
            <person name="Tirandaz H."/>
        </authorList>
    </citation>
    <scope>NUCLEOTIDE SEQUENCE [LARGE SCALE GENOMIC DNA]</scope>
    <source>
        <strain evidence="1 2">RIPI110</strain>
    </source>
</reference>
<name>A0A1W6ZPP5_9HYPH</name>
<organism evidence="1 2">
    <name type="scientific">Pseudorhodoplanes sinuspersici</name>
    <dbReference type="NCBI Taxonomy" id="1235591"/>
    <lineage>
        <taxon>Bacteria</taxon>
        <taxon>Pseudomonadati</taxon>
        <taxon>Pseudomonadota</taxon>
        <taxon>Alphaproteobacteria</taxon>
        <taxon>Hyphomicrobiales</taxon>
        <taxon>Pseudorhodoplanes</taxon>
    </lineage>
</organism>
<dbReference type="Pfam" id="PF05099">
    <property type="entry name" value="TerB"/>
    <property type="match status" value="1"/>
</dbReference>
<evidence type="ECO:0000313" key="2">
    <source>
        <dbReference type="Proteomes" id="UP000194137"/>
    </source>
</evidence>
<dbReference type="EMBL" id="CP021112">
    <property type="protein sequence ID" value="ARP99090.1"/>
    <property type="molecule type" value="Genomic_DNA"/>
</dbReference>
<dbReference type="OrthoDB" id="5402150at2"/>